<evidence type="ECO:0000256" key="7">
    <source>
        <dbReference type="SAM" id="MobiDB-lite"/>
    </source>
</evidence>
<evidence type="ECO:0000256" key="3">
    <source>
        <dbReference type="ARBA" id="ARBA00022771"/>
    </source>
</evidence>
<feature type="domain" description="RanBP2-type" evidence="9">
    <location>
        <begin position="1830"/>
        <end position="1859"/>
    </location>
</feature>
<evidence type="ECO:0000313" key="10">
    <source>
        <dbReference type="EnsemblMetazoa" id="XP_024081344.1"/>
    </source>
</evidence>
<dbReference type="InterPro" id="IPR045255">
    <property type="entry name" value="RanBP1-like"/>
</dbReference>
<dbReference type="RefSeq" id="XP_024081344.1">
    <property type="nucleotide sequence ID" value="XM_024225576.1"/>
</dbReference>
<feature type="region of interest" description="Disordered" evidence="7">
    <location>
        <begin position="1516"/>
        <end position="1537"/>
    </location>
</feature>
<feature type="compositionally biased region" description="Acidic residues" evidence="7">
    <location>
        <begin position="2043"/>
        <end position="2054"/>
    </location>
</feature>
<sequence>MFRSKADVDRHVHNVLRKVKNDKERNLRCCSIAQLYYKLQDYDSAKRFVTMYLSEKPDSAIGYKLLGQACEGLNQINNALTAYKKSLQLEANQMDLVLKICDLLCDKDVEFDSAMAKYWVEKASQLFPHEPVVFKLKERLLTANMNGTSNDLEGLLLAELKARPNDVNIRIKWLMLQVDSGRIVQAYNHTLEIESRQVHSNCLAWYQCVNHVCKVYSEKNTSKCDWIFYIHWFCSLNRICALTLSEVAQNTTEITECTEAVFNLDQILNQAYKQIVKAPEMYNEFLKHVSAQLAFYLALLLMKQAKKENSIWKDVKKALGPLFLLATVEPPSCDAVWCLSLKDSHRKLVGYWSHEGMCRLVQATHVLKAMSQESQTQKTFIDKINHYTTSDWRGQIYKAYVSGRDDQQMSSFFVNSNVFVKIPQSFPSLDNLKNSLCSRSFEVHYPRSLHHLVWLGLQSIENRGQILSCKLSSTIPLNSFKSLQLTVKNLQNCGVESLNQLDVESFLYTSIFSVSALQDETSGFSGFIKPAILPADISSLLCTPEQSKWWSFACGVKSGSHNTGGNKMSELRHILQKGIQIVRGEDLPLPLIIVLARTFAFRAEEAEKIEEAEACDNRALYLWQKACQQLEQYESKEGFRQKFNTSNKMFEYPNKQLSNVEVAKLLNEGRYFIGCYYMKMEQLEQAVELLKPIKTVDATYRLAEIYHSLAEEQISGFLPSEVTPEVCNRQKALLNKAKDYCVAANDMIRNVQNHPFQDRIDSKLSDIKELVSQIDEGVVEKDTLGNISFLSESSHINDTVHSPVKFQNISRNINASTPSRRSYETKHRPNCADLVELVSLQQSNSQLKMQQVLEQTRLVLNRVETVMFELTTKFNNLETEVKSSLSDIKKEVKKSDIYNVLDEEDYNDEMLQCNYPTTPYYQTHQRPVQNNQHFAYSNTNVTAPPYMGQRPPEQMYQNNMGFLPYSDQHQQQQGLSEFFTRPGCPFPTQILNQKLQQPIQNPVGVPGVPSVASLTQGLAGSSLTALPGSHLQPLTTLSLGQTSVQSNPTFPQTLPKFPVLNASQPSDRGPTNVVITTSDTLPTGIPPVQPMLSVTIPPQHRLGDTSVHNYQIPLPTSSAQAVNPQHAQSEVESDDETIVNTSNQRYDPMPVTSFGQISLATEEANEEVLFNSNAVLCRFVEGSCKEKEEGVIKILKGKAENKARILMRKNKDHKICANHFITADLTLTVSSPNSWIWSAQDFTKGPMQLEQLCVQFKTKAESEQFKMVFDKVKNTLHKEKSDQSFSATLMTSTQSTNSSFNSPSSFTTQFPLKTTTPVFTPPKLKLPQSLEKSSEKKEESFSSSTPEKHNVGGFIFSAPPTIKSQDKQEKPVTTTPAEEKKSNAFVNFSFKQSLFSSPPSKGVDSEVKDNNTQQPSSSKSQFSVVNLKSSSLSNVVPTYSEIKKPETTLSSTSPAESKSISGLSKINLSEIKPPQTSFLFSANQPTSFECANPFAIDTKKQKTTVNTFLSKPFAEQQNTQSNFMSKPSDDTTRKPDTTFDHLFSKKLEQKSTETAISDKNSDQSQKNQSESGSNAFTKDVKDFDTLSKNIIDFSSLAKSNQEKGFNFAGSLRTGIPEAGSKVWGGFQKSTSTFQASGDGNKLFSSSNLNTSTGNEVSDDGDQGEYIPTVEFKPVVDMPAEIEVVSGEENEIVLFEERAKLYRFDLKNHEWKERGVGKMKILKDKDTGVVRLLMRREQVFKVCCNHRLTKDIVLTCKGPNRYQWMATDFSEDITSGVNEVFTIKFKTEEQKSKFKAVFDKAQSELESASTPSKTPAEAKEAAPLSMLVKHKEGSWECPGCYIRVEGDCAECKVCKTPNPSKPAAPKTSQPQTTVDGTKFKFGIPPATTTSTGSTVEVNICKPNTPKFSFGYDASSTTAVPDKFTVDQGGSNKFSSTLGLGFNNTASVTDSKQPQESKFVFNDSQKKGLNVQSNIFGNTFSRVGTQEPVTFGSLIKTNEETKPAGNSFLNTSNKFGSGISFGSSPQFQFSKTFSLTSPQKAENAGSDDDTANNSGDIEDEGEHIQFQPVIEMPDKIEVVTGEEDETVLFSERAKLFRFATKGGEWKERGVGDVKILKHKTNNTTRILMRREIVMKLCLNHYITPDIQMESKGKKSWMWSARDFSEGLLASETFSIRFTNESSAVKFHDIFLECQKSATSTDSTASAAEHG</sequence>
<dbReference type="GO" id="GO:0005643">
    <property type="term" value="C:nuclear pore"/>
    <property type="evidence" value="ECO:0007669"/>
    <property type="project" value="TreeGrafter"/>
</dbReference>
<feature type="region of interest" description="Disordered" evidence="7">
    <location>
        <begin position="1396"/>
        <end position="1423"/>
    </location>
</feature>
<evidence type="ECO:0000256" key="5">
    <source>
        <dbReference type="PROSITE-ProRule" id="PRU00322"/>
    </source>
</evidence>
<feature type="compositionally biased region" description="Basic and acidic residues" evidence="7">
    <location>
        <begin position="1332"/>
        <end position="1350"/>
    </location>
</feature>
<evidence type="ECO:0008006" key="12">
    <source>
        <dbReference type="Google" id="ProtNLM"/>
    </source>
</evidence>
<keyword evidence="6" id="KW-0802">TPR repeat</keyword>
<keyword evidence="2" id="KW-0479">Metal-binding</keyword>
<dbReference type="CDD" id="cd13179">
    <property type="entry name" value="RanBD_RanBP1"/>
    <property type="match status" value="1"/>
</dbReference>
<dbReference type="Pfam" id="PF00638">
    <property type="entry name" value="Ran_BP1"/>
    <property type="match status" value="3"/>
</dbReference>
<dbReference type="GO" id="GO:0005096">
    <property type="term" value="F:GTPase activator activity"/>
    <property type="evidence" value="ECO:0007669"/>
    <property type="project" value="TreeGrafter"/>
</dbReference>
<dbReference type="InterPro" id="IPR011993">
    <property type="entry name" value="PH-like_dom_sf"/>
</dbReference>
<dbReference type="SUPFAM" id="SSF50729">
    <property type="entry name" value="PH domain-like"/>
    <property type="match status" value="3"/>
</dbReference>
<feature type="region of interest" description="Disordered" evidence="7">
    <location>
        <begin position="2034"/>
        <end position="2054"/>
    </location>
</feature>
<feature type="region of interest" description="Disordered" evidence="7">
    <location>
        <begin position="1317"/>
        <end position="1379"/>
    </location>
</feature>
<feature type="compositionally biased region" description="Polar residues" evidence="7">
    <location>
        <begin position="1516"/>
        <end position="1525"/>
    </location>
</feature>
<protein>
    <recommendedName>
        <fullName evidence="12">E3 SUMO-protein ligase RanBP2</fullName>
    </recommendedName>
</protein>
<keyword evidence="11" id="KW-1185">Reference proteome</keyword>
<evidence type="ECO:0000259" key="9">
    <source>
        <dbReference type="PROSITE" id="PS50199"/>
    </source>
</evidence>
<accession>A0A8I6SG31</accession>
<dbReference type="GeneID" id="106661348"/>
<dbReference type="PROSITE" id="PS50005">
    <property type="entry name" value="TPR"/>
    <property type="match status" value="1"/>
</dbReference>
<evidence type="ECO:0000259" key="8">
    <source>
        <dbReference type="PROSITE" id="PS50196"/>
    </source>
</evidence>
<evidence type="ECO:0000256" key="6">
    <source>
        <dbReference type="PROSITE-ProRule" id="PRU00339"/>
    </source>
</evidence>
<dbReference type="InterPro" id="IPR045256">
    <property type="entry name" value="RanBP1_RanBD"/>
</dbReference>
<dbReference type="PANTHER" id="PTHR23138:SF87">
    <property type="entry name" value="E3 SUMO-PROTEIN LIGASE RANBP2"/>
    <property type="match status" value="1"/>
</dbReference>
<dbReference type="PROSITE" id="PS50196">
    <property type="entry name" value="RANBD1"/>
    <property type="match status" value="3"/>
</dbReference>
<dbReference type="PROSITE" id="PS50199">
    <property type="entry name" value="ZF_RANBP2_2"/>
    <property type="match status" value="1"/>
</dbReference>
<dbReference type="CDD" id="cd00835">
    <property type="entry name" value="RanBD_family"/>
    <property type="match status" value="1"/>
</dbReference>
<dbReference type="FunFam" id="1.25.40.10:FF:000582">
    <property type="entry name" value="E3 SUMO-protein ligase RanBP2"/>
    <property type="match status" value="1"/>
</dbReference>
<feature type="domain" description="RanBD1" evidence="8">
    <location>
        <begin position="1670"/>
        <end position="1806"/>
    </location>
</feature>
<dbReference type="Gene3D" id="2.30.29.30">
    <property type="entry name" value="Pleckstrin-homology domain (PH domain)/Phosphotyrosine-binding domain (PTB)"/>
    <property type="match status" value="3"/>
</dbReference>
<feature type="compositionally biased region" description="Polar residues" evidence="7">
    <location>
        <begin position="1410"/>
        <end position="1422"/>
    </location>
</feature>
<feature type="region of interest" description="Disordered" evidence="7">
    <location>
        <begin position="1857"/>
        <end position="1877"/>
    </location>
</feature>
<dbReference type="SMART" id="SM00028">
    <property type="entry name" value="TPR"/>
    <property type="match status" value="3"/>
</dbReference>
<keyword evidence="1" id="KW-0597">Phosphoprotein</keyword>
<keyword evidence="3 5" id="KW-0863">Zinc-finger</keyword>
<feature type="compositionally biased region" description="Polar residues" evidence="7">
    <location>
        <begin position="1865"/>
        <end position="1874"/>
    </location>
</feature>
<proteinExistence type="predicted"/>
<keyword evidence="4" id="KW-0862">Zinc</keyword>
<dbReference type="GO" id="GO:0005737">
    <property type="term" value="C:cytoplasm"/>
    <property type="evidence" value="ECO:0007669"/>
    <property type="project" value="TreeGrafter"/>
</dbReference>
<feature type="region of interest" description="Disordered" evidence="7">
    <location>
        <begin position="1550"/>
        <end position="1576"/>
    </location>
</feature>
<evidence type="ECO:0000256" key="2">
    <source>
        <dbReference type="ARBA" id="ARBA00022723"/>
    </source>
</evidence>
<feature type="repeat" description="TPR" evidence="6">
    <location>
        <begin position="60"/>
        <end position="93"/>
    </location>
</feature>
<dbReference type="GO" id="GO:0008270">
    <property type="term" value="F:zinc ion binding"/>
    <property type="evidence" value="ECO:0007669"/>
    <property type="project" value="UniProtKB-KW"/>
</dbReference>
<dbReference type="GO" id="GO:0006913">
    <property type="term" value="P:nucleocytoplasmic transport"/>
    <property type="evidence" value="ECO:0007669"/>
    <property type="project" value="InterPro"/>
</dbReference>
<dbReference type="EnsemblMetazoa" id="XM_024225576.1">
    <property type="protein sequence ID" value="XP_024081344.1"/>
    <property type="gene ID" value="LOC106661348"/>
</dbReference>
<organism evidence="10 11">
    <name type="scientific">Cimex lectularius</name>
    <name type="common">Bed bug</name>
    <name type="synonym">Acanthia lectularia</name>
    <dbReference type="NCBI Taxonomy" id="79782"/>
    <lineage>
        <taxon>Eukaryota</taxon>
        <taxon>Metazoa</taxon>
        <taxon>Ecdysozoa</taxon>
        <taxon>Arthropoda</taxon>
        <taxon>Hexapoda</taxon>
        <taxon>Insecta</taxon>
        <taxon>Pterygota</taxon>
        <taxon>Neoptera</taxon>
        <taxon>Paraneoptera</taxon>
        <taxon>Hemiptera</taxon>
        <taxon>Heteroptera</taxon>
        <taxon>Panheteroptera</taxon>
        <taxon>Cimicomorpha</taxon>
        <taxon>Cimicidae</taxon>
        <taxon>Cimex</taxon>
    </lineage>
</organism>
<dbReference type="SMART" id="SM00160">
    <property type="entry name" value="RanBD"/>
    <property type="match status" value="3"/>
</dbReference>
<reference evidence="10" key="1">
    <citation type="submission" date="2022-01" db="UniProtKB">
        <authorList>
            <consortium name="EnsemblMetazoa"/>
        </authorList>
    </citation>
    <scope>IDENTIFICATION</scope>
</reference>
<feature type="compositionally biased region" description="Low complexity" evidence="7">
    <location>
        <begin position="1321"/>
        <end position="1331"/>
    </location>
</feature>
<dbReference type="FunFam" id="2.30.29.30:FF:000018">
    <property type="entry name" value="E3 SUMO-protein ligase RanBP2"/>
    <property type="match status" value="2"/>
</dbReference>
<dbReference type="Gene3D" id="4.10.1060.10">
    <property type="entry name" value="Zinc finger, RanBP2-type"/>
    <property type="match status" value="1"/>
</dbReference>
<dbReference type="OrthoDB" id="2357150at2759"/>
<evidence type="ECO:0000256" key="1">
    <source>
        <dbReference type="ARBA" id="ARBA00022553"/>
    </source>
</evidence>
<dbReference type="InterPro" id="IPR011990">
    <property type="entry name" value="TPR-like_helical_dom_sf"/>
</dbReference>
<name>A0A8I6SG31_CIMLE</name>
<evidence type="ECO:0000313" key="11">
    <source>
        <dbReference type="Proteomes" id="UP000494040"/>
    </source>
</evidence>
<dbReference type="Proteomes" id="UP000494040">
    <property type="component" value="Unassembled WGS sequence"/>
</dbReference>
<dbReference type="Gene3D" id="1.25.40.10">
    <property type="entry name" value="Tetratricopeptide repeat domain"/>
    <property type="match status" value="1"/>
</dbReference>
<feature type="domain" description="RanBD1" evidence="8">
    <location>
        <begin position="1147"/>
        <end position="1278"/>
    </location>
</feature>
<evidence type="ECO:0000256" key="4">
    <source>
        <dbReference type="ARBA" id="ARBA00022833"/>
    </source>
</evidence>
<dbReference type="InterPro" id="IPR001876">
    <property type="entry name" value="Znf_RanBP2"/>
</dbReference>
<feature type="compositionally biased region" description="Basic and acidic residues" evidence="7">
    <location>
        <begin position="1527"/>
        <end position="1537"/>
    </location>
</feature>
<dbReference type="InterPro" id="IPR019734">
    <property type="entry name" value="TPR_rpt"/>
</dbReference>
<dbReference type="InterPro" id="IPR000156">
    <property type="entry name" value="Ran_bind_dom"/>
</dbReference>
<feature type="compositionally biased region" description="Polar residues" evidence="7">
    <location>
        <begin position="1552"/>
        <end position="1576"/>
    </location>
</feature>
<feature type="domain" description="RanBD1" evidence="8">
    <location>
        <begin position="2063"/>
        <end position="2197"/>
    </location>
</feature>
<dbReference type="SUPFAM" id="SSF48452">
    <property type="entry name" value="TPR-like"/>
    <property type="match status" value="1"/>
</dbReference>
<dbReference type="PANTHER" id="PTHR23138">
    <property type="entry name" value="RAN BINDING PROTEIN"/>
    <property type="match status" value="1"/>
</dbReference>